<sequence length="268" mass="29094">MTVAGRTLARAPRAPVPRLRWAMLLPLAGPAAFLALWWAVSAAHVVRAVLLPSPFETLGYLGDAFVHGTLGADTVVTLTRTLLAFAIGAVLGVPIGVAFGSNERLYRSVEFLIDFFRSTPASALIPLFILFFGITDVNKIAIAGFSVFLIVMFNSAYGVMNARKSRLLAARVMGASRFQIFRDVLVYESLPQTFVGLRNGISTALVIVVVAEMFIGSDQGLGHRIIEGEQILHVNDMYASILVAGMLGYALNVLFMLADKRLIHWNGK</sequence>
<keyword evidence="10" id="KW-1185">Reference proteome</keyword>
<feature type="transmembrane region" description="Helical" evidence="7">
    <location>
        <begin position="82"/>
        <end position="99"/>
    </location>
</feature>
<evidence type="ECO:0000256" key="5">
    <source>
        <dbReference type="ARBA" id="ARBA00022989"/>
    </source>
</evidence>
<feature type="transmembrane region" description="Helical" evidence="7">
    <location>
        <begin position="237"/>
        <end position="258"/>
    </location>
</feature>
<dbReference type="GO" id="GO:0055085">
    <property type="term" value="P:transmembrane transport"/>
    <property type="evidence" value="ECO:0007669"/>
    <property type="project" value="InterPro"/>
</dbReference>
<dbReference type="EMBL" id="AP025523">
    <property type="protein sequence ID" value="BDE04980.1"/>
    <property type="molecule type" value="Genomic_DNA"/>
</dbReference>
<proteinExistence type="inferred from homology"/>
<keyword evidence="2 7" id="KW-0813">Transport</keyword>
<feature type="transmembrane region" description="Helical" evidence="7">
    <location>
        <begin position="111"/>
        <end position="134"/>
    </location>
</feature>
<dbReference type="Pfam" id="PF00528">
    <property type="entry name" value="BPD_transp_1"/>
    <property type="match status" value="1"/>
</dbReference>
<dbReference type="RefSeq" id="WP_317996055.1">
    <property type="nucleotide sequence ID" value="NZ_AP025523.1"/>
</dbReference>
<reference evidence="9 10" key="1">
    <citation type="journal article" date="2022" name="ISME Commun">
        <title>Vulcanimicrobium alpinus gen. nov. sp. nov., the first cultivated representative of the candidate phylum 'Eremiobacterota', is a metabolically versatile aerobic anoxygenic phototroph.</title>
        <authorList>
            <person name="Yabe S."/>
            <person name="Muto K."/>
            <person name="Abe K."/>
            <person name="Yokota A."/>
            <person name="Staudigel H."/>
            <person name="Tebo B.M."/>
        </authorList>
    </citation>
    <scope>NUCLEOTIDE SEQUENCE [LARGE SCALE GENOMIC DNA]</scope>
    <source>
        <strain evidence="9 10">WC8-2</strain>
    </source>
</reference>
<keyword evidence="3" id="KW-1003">Cell membrane</keyword>
<gene>
    <name evidence="9" type="ORF">WPS_02560</name>
</gene>
<keyword evidence="6 7" id="KW-0472">Membrane</keyword>
<dbReference type="Proteomes" id="UP001317532">
    <property type="component" value="Chromosome"/>
</dbReference>
<dbReference type="AlphaFoldDB" id="A0AAN2C7L2"/>
<dbReference type="KEGG" id="vab:WPS_02560"/>
<dbReference type="SUPFAM" id="SSF161098">
    <property type="entry name" value="MetI-like"/>
    <property type="match status" value="1"/>
</dbReference>
<evidence type="ECO:0000259" key="8">
    <source>
        <dbReference type="PROSITE" id="PS50928"/>
    </source>
</evidence>
<comment type="subcellular location">
    <subcellularLocation>
        <location evidence="1 7">Cell membrane</location>
        <topology evidence="1 7">Multi-pass membrane protein</topology>
    </subcellularLocation>
</comment>
<dbReference type="PANTHER" id="PTHR30151">
    <property type="entry name" value="ALKANE SULFONATE ABC TRANSPORTER-RELATED, MEMBRANE SUBUNIT"/>
    <property type="match status" value="1"/>
</dbReference>
<evidence type="ECO:0000313" key="10">
    <source>
        <dbReference type="Proteomes" id="UP001317532"/>
    </source>
</evidence>
<dbReference type="Gene3D" id="1.10.3720.10">
    <property type="entry name" value="MetI-like"/>
    <property type="match status" value="1"/>
</dbReference>
<evidence type="ECO:0000313" key="9">
    <source>
        <dbReference type="EMBL" id="BDE04980.1"/>
    </source>
</evidence>
<feature type="transmembrane region" description="Helical" evidence="7">
    <location>
        <begin position="21"/>
        <end position="40"/>
    </location>
</feature>
<evidence type="ECO:0000256" key="3">
    <source>
        <dbReference type="ARBA" id="ARBA00022475"/>
    </source>
</evidence>
<name>A0AAN2C7L2_UNVUL</name>
<evidence type="ECO:0000256" key="1">
    <source>
        <dbReference type="ARBA" id="ARBA00004651"/>
    </source>
</evidence>
<dbReference type="PANTHER" id="PTHR30151:SF0">
    <property type="entry name" value="ABC TRANSPORTER PERMEASE PROTEIN MJ0413-RELATED"/>
    <property type="match status" value="1"/>
</dbReference>
<evidence type="ECO:0000256" key="7">
    <source>
        <dbReference type="RuleBase" id="RU363032"/>
    </source>
</evidence>
<feature type="transmembrane region" description="Helical" evidence="7">
    <location>
        <begin position="140"/>
        <end position="160"/>
    </location>
</feature>
<dbReference type="PROSITE" id="PS50928">
    <property type="entry name" value="ABC_TM1"/>
    <property type="match status" value="1"/>
</dbReference>
<keyword evidence="5 7" id="KW-1133">Transmembrane helix</keyword>
<accession>A0AAN2C7L2</accession>
<comment type="similarity">
    <text evidence="7">Belongs to the binding-protein-dependent transport system permease family.</text>
</comment>
<dbReference type="GO" id="GO:0005886">
    <property type="term" value="C:plasma membrane"/>
    <property type="evidence" value="ECO:0007669"/>
    <property type="project" value="UniProtKB-SubCell"/>
</dbReference>
<evidence type="ECO:0000256" key="4">
    <source>
        <dbReference type="ARBA" id="ARBA00022692"/>
    </source>
</evidence>
<feature type="transmembrane region" description="Helical" evidence="7">
    <location>
        <begin position="200"/>
        <end position="217"/>
    </location>
</feature>
<organism evidence="9 10">
    <name type="scientific">Vulcanimicrobium alpinum</name>
    <dbReference type="NCBI Taxonomy" id="3016050"/>
    <lineage>
        <taxon>Bacteria</taxon>
        <taxon>Bacillati</taxon>
        <taxon>Vulcanimicrobiota</taxon>
        <taxon>Vulcanimicrobiia</taxon>
        <taxon>Vulcanimicrobiales</taxon>
        <taxon>Vulcanimicrobiaceae</taxon>
        <taxon>Vulcanimicrobium</taxon>
    </lineage>
</organism>
<dbReference type="CDD" id="cd06261">
    <property type="entry name" value="TM_PBP2"/>
    <property type="match status" value="1"/>
</dbReference>
<dbReference type="InterPro" id="IPR035906">
    <property type="entry name" value="MetI-like_sf"/>
</dbReference>
<evidence type="ECO:0000256" key="2">
    <source>
        <dbReference type="ARBA" id="ARBA00022448"/>
    </source>
</evidence>
<dbReference type="InterPro" id="IPR000515">
    <property type="entry name" value="MetI-like"/>
</dbReference>
<evidence type="ECO:0000256" key="6">
    <source>
        <dbReference type="ARBA" id="ARBA00023136"/>
    </source>
</evidence>
<keyword evidence="4 7" id="KW-0812">Transmembrane</keyword>
<feature type="domain" description="ABC transmembrane type-1" evidence="8">
    <location>
        <begin position="74"/>
        <end position="259"/>
    </location>
</feature>
<protein>
    <submittedName>
        <fullName evidence="9">Taurine ABC transporter permease</fullName>
    </submittedName>
</protein>